<keyword evidence="4 11" id="KW-1003">Cell membrane</keyword>
<keyword evidence="9 11" id="KW-1133">Transmembrane helix</keyword>
<feature type="transmembrane region" description="Helical" evidence="11">
    <location>
        <begin position="185"/>
        <end position="205"/>
    </location>
</feature>
<evidence type="ECO:0000256" key="10">
    <source>
        <dbReference type="ARBA" id="ARBA00023136"/>
    </source>
</evidence>
<comment type="similarity">
    <text evidence="3 11">Belongs to the UbiA prenyltransferase family.</text>
</comment>
<keyword evidence="8 11" id="KW-0812">Transmembrane</keyword>
<evidence type="ECO:0000256" key="9">
    <source>
        <dbReference type="ARBA" id="ARBA00022989"/>
    </source>
</evidence>
<comment type="pathway">
    <text evidence="11">Cofactor biosynthesis; ubiquinone biosynthesis.</text>
</comment>
<sequence length="302" mass="34450">MRGVFYLKLSINIYLNLKFNMLILDKLLLTLKLMRADKLVAYWLVFFPALFGLLLANPSRTELIHLLPLFILGSITARSSGCIINDIFDRKFDKHVARTKERPLASKALSVSYAILILFILSIISLCILLLLNKTAIYIGFLAVIMISLYPLMKRITYFPQIFLGFTFKLGALIAYAAVQDTLDIAAIIMYLACCFWAIGYDTIYGYMDIKDDKKIGVKSLSIYLENKHSKLWLYICYIGFILLFILATKMANHNIDYLPILAALILLILQVATLDIENPANCMTRFRANNYIGLVLSMVFY</sequence>
<reference evidence="14" key="1">
    <citation type="submission" date="2007-09" db="EMBL/GenBank/DDBJ databases">
        <title>Complete genome sequence of Rickettsia rickettsii.</title>
        <authorList>
            <person name="Madan A."/>
            <person name="Fahey J."/>
            <person name="Helton E."/>
            <person name="Ketteman M."/>
            <person name="Madan A."/>
            <person name="Rodrigues S."/>
            <person name="Sanchez A."/>
            <person name="Dasch G."/>
            <person name="Eremeeva M."/>
        </authorList>
    </citation>
    <scope>NUCLEOTIDE SEQUENCE [LARGE SCALE GENOMIC DNA]</scope>
    <source>
        <strain evidence="14">Sheila Smith</strain>
    </source>
</reference>
<feature type="transmembrane region" description="Helical" evidence="11">
    <location>
        <begin position="162"/>
        <end position="179"/>
    </location>
</feature>
<protein>
    <recommendedName>
        <fullName evidence="11 12">4-hydroxybenzoate octaprenyltransferase</fullName>
        <ecNumber evidence="11 12">2.5.1.39</ecNumber>
    </recommendedName>
    <alternativeName>
        <fullName evidence="11">4-HB polyprenyltransferase</fullName>
    </alternativeName>
</protein>
<keyword evidence="7 11" id="KW-0831">Ubiquinone biosynthesis</keyword>
<feature type="transmembrane region" description="Helical" evidence="11">
    <location>
        <begin position="63"/>
        <end position="88"/>
    </location>
</feature>
<dbReference type="Proteomes" id="UP000006832">
    <property type="component" value="Chromosome"/>
</dbReference>
<feature type="transmembrane region" description="Helical" evidence="11">
    <location>
        <begin position="109"/>
        <end position="131"/>
    </location>
</feature>
<dbReference type="InterPro" id="IPR030470">
    <property type="entry name" value="UbiA_prenylTrfase_CS"/>
</dbReference>
<evidence type="ECO:0000256" key="7">
    <source>
        <dbReference type="ARBA" id="ARBA00022688"/>
    </source>
</evidence>
<evidence type="ECO:0000256" key="8">
    <source>
        <dbReference type="ARBA" id="ARBA00022692"/>
    </source>
</evidence>
<dbReference type="HAMAP" id="MF_01635">
    <property type="entry name" value="UbiA"/>
    <property type="match status" value="1"/>
</dbReference>
<comment type="cofactor">
    <cofactor evidence="1 11">
        <name>Mg(2+)</name>
        <dbReference type="ChEBI" id="CHEBI:18420"/>
    </cofactor>
</comment>
<evidence type="ECO:0000256" key="12">
    <source>
        <dbReference type="NCBIfam" id="TIGR01474"/>
    </source>
</evidence>
<dbReference type="HOGENOM" id="CLU_034879_0_2_5"/>
<evidence type="ECO:0000313" key="14">
    <source>
        <dbReference type="Proteomes" id="UP000006832"/>
    </source>
</evidence>
<feature type="transmembrane region" description="Helical" evidence="11">
    <location>
        <begin position="39"/>
        <end position="57"/>
    </location>
</feature>
<comment type="function">
    <text evidence="11">Catalyzes the prenylation of para-hydroxybenzoate (PHB) with an all-trans polyprenyl group. Mediates the second step in the final reaction sequence of ubiquinone-8 (UQ-8) biosynthesis, which is the condensation of the polyisoprenoid side chain with PHB, generating the first membrane-bound Q intermediate 3-octaprenyl-4-hydroxybenzoate.</text>
</comment>
<dbReference type="GO" id="GO:0005886">
    <property type="term" value="C:plasma membrane"/>
    <property type="evidence" value="ECO:0007669"/>
    <property type="project" value="UniProtKB-SubCell"/>
</dbReference>
<dbReference type="UniPathway" id="UPA00232"/>
<dbReference type="InterPro" id="IPR039653">
    <property type="entry name" value="Prenyltransferase"/>
</dbReference>
<feature type="transmembrane region" description="Helical" evidence="11">
    <location>
        <begin position="137"/>
        <end position="153"/>
    </location>
</feature>
<name>A0A0H3AVM7_RICRS</name>
<comment type="catalytic activity">
    <reaction evidence="11">
        <text>all-trans-octaprenyl diphosphate + 4-hydroxybenzoate = 4-hydroxy-3-(all-trans-octaprenyl)benzoate + diphosphate</text>
        <dbReference type="Rhea" id="RHEA:27782"/>
        <dbReference type="ChEBI" id="CHEBI:1617"/>
        <dbReference type="ChEBI" id="CHEBI:17879"/>
        <dbReference type="ChEBI" id="CHEBI:33019"/>
        <dbReference type="ChEBI" id="CHEBI:57711"/>
        <dbReference type="EC" id="2.5.1.39"/>
    </reaction>
</comment>
<gene>
    <name evidence="11 13" type="primary">ubiA</name>
    <name evidence="13" type="ordered locus">A1G_05825</name>
</gene>
<proteinExistence type="inferred from homology"/>
<dbReference type="NCBIfam" id="TIGR01474">
    <property type="entry name" value="ubiA_proteo"/>
    <property type="match status" value="1"/>
</dbReference>
<dbReference type="PANTHER" id="PTHR11048:SF28">
    <property type="entry name" value="4-HYDROXYBENZOATE POLYPRENYLTRANSFERASE, MITOCHONDRIAL"/>
    <property type="match status" value="1"/>
</dbReference>
<evidence type="ECO:0000256" key="4">
    <source>
        <dbReference type="ARBA" id="ARBA00022475"/>
    </source>
</evidence>
<dbReference type="EMBL" id="CP000848">
    <property type="protein sequence ID" value="ABV76637.1"/>
    <property type="molecule type" value="Genomic_DNA"/>
</dbReference>
<keyword evidence="11" id="KW-0460">Magnesium</keyword>
<dbReference type="InterPro" id="IPR044878">
    <property type="entry name" value="UbiA_sf"/>
</dbReference>
<dbReference type="FunFam" id="1.20.120.1780:FF:000001">
    <property type="entry name" value="4-hydroxybenzoate octaprenyltransferase"/>
    <property type="match status" value="1"/>
</dbReference>
<comment type="subcellular location">
    <subcellularLocation>
        <location evidence="11">Cell inner membrane</location>
        <topology evidence="11">Multi-pass membrane protein</topology>
    </subcellularLocation>
    <subcellularLocation>
        <location evidence="2">Membrane</location>
        <topology evidence="2">Multi-pass membrane protein</topology>
    </subcellularLocation>
</comment>
<dbReference type="InterPro" id="IPR000537">
    <property type="entry name" value="UbiA_prenyltransferase"/>
</dbReference>
<dbReference type="GO" id="GO:0006744">
    <property type="term" value="P:ubiquinone biosynthetic process"/>
    <property type="evidence" value="ECO:0007669"/>
    <property type="project" value="UniProtKB-UniRule"/>
</dbReference>
<keyword evidence="6 11" id="KW-0808">Transferase</keyword>
<dbReference type="FunFam" id="1.10.357.140:FF:000008">
    <property type="entry name" value="4-hydroxybenzoate octaprenyltransferase"/>
    <property type="match status" value="1"/>
</dbReference>
<dbReference type="InterPro" id="IPR006370">
    <property type="entry name" value="HB_polyprenyltransferase-like"/>
</dbReference>
<feature type="transmembrane region" description="Helical" evidence="11">
    <location>
        <begin position="232"/>
        <end position="252"/>
    </location>
</feature>
<dbReference type="PROSITE" id="PS00943">
    <property type="entry name" value="UBIA"/>
    <property type="match status" value="1"/>
</dbReference>
<dbReference type="EC" id="2.5.1.39" evidence="11 12"/>
<keyword evidence="5 11" id="KW-0997">Cell inner membrane</keyword>
<evidence type="ECO:0000256" key="5">
    <source>
        <dbReference type="ARBA" id="ARBA00022519"/>
    </source>
</evidence>
<evidence type="ECO:0000256" key="6">
    <source>
        <dbReference type="ARBA" id="ARBA00022679"/>
    </source>
</evidence>
<dbReference type="Gene3D" id="1.10.357.140">
    <property type="entry name" value="UbiA prenyltransferase"/>
    <property type="match status" value="1"/>
</dbReference>
<evidence type="ECO:0000256" key="1">
    <source>
        <dbReference type="ARBA" id="ARBA00001946"/>
    </source>
</evidence>
<evidence type="ECO:0000256" key="2">
    <source>
        <dbReference type="ARBA" id="ARBA00004141"/>
    </source>
</evidence>
<keyword evidence="10 11" id="KW-0472">Membrane</keyword>
<dbReference type="CDD" id="cd13959">
    <property type="entry name" value="PT_UbiA_COQ2"/>
    <property type="match status" value="1"/>
</dbReference>
<organism evidence="13 14">
    <name type="scientific">Rickettsia rickettsii (strain Sheila Smith)</name>
    <dbReference type="NCBI Taxonomy" id="392021"/>
    <lineage>
        <taxon>Bacteria</taxon>
        <taxon>Pseudomonadati</taxon>
        <taxon>Pseudomonadota</taxon>
        <taxon>Alphaproteobacteria</taxon>
        <taxon>Rickettsiales</taxon>
        <taxon>Rickettsiaceae</taxon>
        <taxon>Rickettsieae</taxon>
        <taxon>Rickettsia</taxon>
        <taxon>spotted fever group</taxon>
    </lineage>
</organism>
<dbReference type="Pfam" id="PF01040">
    <property type="entry name" value="UbiA"/>
    <property type="match status" value="1"/>
</dbReference>
<evidence type="ECO:0000256" key="3">
    <source>
        <dbReference type="ARBA" id="ARBA00005985"/>
    </source>
</evidence>
<dbReference type="KEGG" id="rri:A1G_05825"/>
<dbReference type="PANTHER" id="PTHR11048">
    <property type="entry name" value="PRENYLTRANSFERASES"/>
    <property type="match status" value="1"/>
</dbReference>
<evidence type="ECO:0000313" key="13">
    <source>
        <dbReference type="EMBL" id="ABV76637.1"/>
    </source>
</evidence>
<dbReference type="GO" id="GO:0008412">
    <property type="term" value="F:4-hydroxybenzoate polyprenyltransferase activity"/>
    <property type="evidence" value="ECO:0007669"/>
    <property type="project" value="UniProtKB-UniRule"/>
</dbReference>
<accession>A0A0H3AVM7</accession>
<feature type="transmembrane region" description="Helical" evidence="11">
    <location>
        <begin position="258"/>
        <end position="277"/>
    </location>
</feature>
<dbReference type="Gene3D" id="1.20.120.1780">
    <property type="entry name" value="UbiA prenyltransferase"/>
    <property type="match status" value="1"/>
</dbReference>
<evidence type="ECO:0000256" key="11">
    <source>
        <dbReference type="HAMAP-Rule" id="MF_01635"/>
    </source>
</evidence>
<dbReference type="AlphaFoldDB" id="A0A0H3AVM7"/>